<comment type="caution">
    <text evidence="1">The sequence shown here is derived from an EMBL/GenBank/DDBJ whole genome shotgun (WGS) entry which is preliminary data.</text>
</comment>
<name>I0JYU7_METFB</name>
<evidence type="ECO:0000313" key="2">
    <source>
        <dbReference type="Proteomes" id="UP000004837"/>
    </source>
</evidence>
<dbReference type="Proteomes" id="UP000004837">
    <property type="component" value="Unassembled WGS sequence"/>
</dbReference>
<dbReference type="EMBL" id="CAHT01000076">
    <property type="protein sequence ID" value="CCG92416.1"/>
    <property type="molecule type" value="Genomic_DNA"/>
</dbReference>
<reference evidence="1 2" key="1">
    <citation type="journal article" date="2012" name="J. Bacteriol.">
        <title>Draft Genome Sequence of the Volcano-Inhabiting Thermoacidophilic Methanotroph Methylacidiphilum fumariolicum Strain SolV.</title>
        <authorList>
            <person name="Khadem A.F."/>
            <person name="Wieczorek A.S."/>
            <person name="Pol A."/>
            <person name="Vuilleumier S."/>
            <person name="Harhangi H.R."/>
            <person name="Dunfield P.F."/>
            <person name="Kalyuzhnaya M.G."/>
            <person name="Murrell J.C."/>
            <person name="Francoijs K.-J."/>
            <person name="Stunnenberg H.G."/>
            <person name="Stein L.Y."/>
            <person name="DiSpirito A.A."/>
            <person name="Semrau J.D."/>
            <person name="Lajus A."/>
            <person name="Medigue C."/>
            <person name="Klotz M.G."/>
            <person name="Jetten M.S.M."/>
            <person name="Op den Camp H.J.M."/>
        </authorList>
    </citation>
    <scope>NUCLEOTIDE SEQUENCE [LARGE SCALE GENOMIC DNA]</scope>
    <source>
        <strain evidence="1 2">SolV</strain>
    </source>
</reference>
<dbReference type="AlphaFoldDB" id="I0JYU7"/>
<accession>I0JYU7</accession>
<proteinExistence type="predicted"/>
<dbReference type="InParanoid" id="I0JYU7"/>
<sequence length="73" mass="8652">MSPVWIYPSKAPNWDKFVCRYGRYVSYADRIGTYKLKKRNGDPEISLWTLQNRLHAILPVMFTQRHGLPLGWN</sequence>
<gene>
    <name evidence="1" type="ORF">MFUM_690063</name>
</gene>
<protein>
    <submittedName>
        <fullName evidence="1">Uncharacterized protein</fullName>
    </submittedName>
</protein>
<organism evidence="1 2">
    <name type="scientific">Methylacidiphilum fumariolicum (strain SolV)</name>
    <dbReference type="NCBI Taxonomy" id="1156937"/>
    <lineage>
        <taxon>Bacteria</taxon>
        <taxon>Pseudomonadati</taxon>
        <taxon>Verrucomicrobiota</taxon>
        <taxon>Methylacidiphilae</taxon>
        <taxon>Methylacidiphilales</taxon>
        <taxon>Methylacidiphilaceae</taxon>
        <taxon>Methylacidiphilum (ex Ratnadevi et al. 2023)</taxon>
    </lineage>
</organism>
<evidence type="ECO:0000313" key="1">
    <source>
        <dbReference type="EMBL" id="CCG92416.1"/>
    </source>
</evidence>